<accession>A0AAV4SFE4</accession>
<dbReference type="EMBL" id="BPLR01009414">
    <property type="protein sequence ID" value="GIY31689.1"/>
    <property type="molecule type" value="Genomic_DNA"/>
</dbReference>
<feature type="compositionally biased region" description="Basic and acidic residues" evidence="1">
    <location>
        <begin position="21"/>
        <end position="54"/>
    </location>
</feature>
<evidence type="ECO:0000256" key="1">
    <source>
        <dbReference type="SAM" id="MobiDB-lite"/>
    </source>
</evidence>
<keyword evidence="3" id="KW-1185">Reference proteome</keyword>
<evidence type="ECO:0000313" key="2">
    <source>
        <dbReference type="EMBL" id="GIY31689.1"/>
    </source>
</evidence>
<reference evidence="2 3" key="1">
    <citation type="submission" date="2021-06" db="EMBL/GenBank/DDBJ databases">
        <title>Caerostris extrusa draft genome.</title>
        <authorList>
            <person name="Kono N."/>
            <person name="Arakawa K."/>
        </authorList>
    </citation>
    <scope>NUCLEOTIDE SEQUENCE [LARGE SCALE GENOMIC DNA]</scope>
</reference>
<evidence type="ECO:0000313" key="3">
    <source>
        <dbReference type="Proteomes" id="UP001054945"/>
    </source>
</evidence>
<organism evidence="2 3">
    <name type="scientific">Caerostris extrusa</name>
    <name type="common">Bark spider</name>
    <name type="synonym">Caerostris bankana</name>
    <dbReference type="NCBI Taxonomy" id="172846"/>
    <lineage>
        <taxon>Eukaryota</taxon>
        <taxon>Metazoa</taxon>
        <taxon>Ecdysozoa</taxon>
        <taxon>Arthropoda</taxon>
        <taxon>Chelicerata</taxon>
        <taxon>Arachnida</taxon>
        <taxon>Araneae</taxon>
        <taxon>Araneomorphae</taxon>
        <taxon>Entelegynae</taxon>
        <taxon>Araneoidea</taxon>
        <taxon>Araneidae</taxon>
        <taxon>Caerostris</taxon>
    </lineage>
</organism>
<dbReference type="AlphaFoldDB" id="A0AAV4SFE4"/>
<dbReference type="Proteomes" id="UP001054945">
    <property type="component" value="Unassembled WGS sequence"/>
</dbReference>
<proteinExistence type="predicted"/>
<name>A0AAV4SFE4_CAEEX</name>
<protein>
    <submittedName>
        <fullName evidence="2">Uncharacterized protein</fullName>
    </submittedName>
</protein>
<feature type="region of interest" description="Disordered" evidence="1">
    <location>
        <begin position="21"/>
        <end position="69"/>
    </location>
</feature>
<sequence>MIQDVLQKLHVSNHTLFLVEERDLGKKREREPKPQDEGGAGRDSEFVTREHGGKTDAPAPPSPQQESPPPVFFQIHSWCLARRAHAFNCIYSTHFDLRIGIRIS</sequence>
<gene>
    <name evidence="2" type="ORF">CEXT_219951</name>
</gene>
<feature type="compositionally biased region" description="Pro residues" evidence="1">
    <location>
        <begin position="58"/>
        <end position="69"/>
    </location>
</feature>
<comment type="caution">
    <text evidence="2">The sequence shown here is derived from an EMBL/GenBank/DDBJ whole genome shotgun (WGS) entry which is preliminary data.</text>
</comment>